<protein>
    <submittedName>
        <fullName evidence="10">DNA-binding response regulator</fullName>
    </submittedName>
</protein>
<dbReference type="Gene3D" id="6.10.250.690">
    <property type="match status" value="1"/>
</dbReference>
<comment type="caution">
    <text evidence="10">The sequence shown here is derived from an EMBL/GenBank/DDBJ whole genome shotgun (WGS) entry which is preliminary data.</text>
</comment>
<dbReference type="GO" id="GO:0003677">
    <property type="term" value="F:DNA binding"/>
    <property type="evidence" value="ECO:0007669"/>
    <property type="project" value="UniProtKB-KW"/>
</dbReference>
<organism evidence="10 11">
    <name type="scientific">Paenibacillus helianthi</name>
    <dbReference type="NCBI Taxonomy" id="1349432"/>
    <lineage>
        <taxon>Bacteria</taxon>
        <taxon>Bacillati</taxon>
        <taxon>Bacillota</taxon>
        <taxon>Bacilli</taxon>
        <taxon>Bacillales</taxon>
        <taxon>Paenibacillaceae</taxon>
        <taxon>Paenibacillus</taxon>
    </lineage>
</organism>
<proteinExistence type="predicted"/>
<dbReference type="Gene3D" id="3.40.50.2300">
    <property type="match status" value="1"/>
</dbReference>
<evidence type="ECO:0000259" key="9">
    <source>
        <dbReference type="PROSITE" id="PS51755"/>
    </source>
</evidence>
<dbReference type="RefSeq" id="WP_074106821.1">
    <property type="nucleotide sequence ID" value="NZ_LVWI01000003.1"/>
</dbReference>
<evidence type="ECO:0000256" key="2">
    <source>
        <dbReference type="ARBA" id="ARBA00023012"/>
    </source>
</evidence>
<dbReference type="InterPro" id="IPR036388">
    <property type="entry name" value="WH-like_DNA-bd_sf"/>
</dbReference>
<dbReference type="SMART" id="SM00448">
    <property type="entry name" value="REC"/>
    <property type="match status" value="1"/>
</dbReference>
<evidence type="ECO:0000256" key="3">
    <source>
        <dbReference type="ARBA" id="ARBA00023015"/>
    </source>
</evidence>
<dbReference type="SMART" id="SM00862">
    <property type="entry name" value="Trans_reg_C"/>
    <property type="match status" value="1"/>
</dbReference>
<dbReference type="Pfam" id="PF00072">
    <property type="entry name" value="Response_reg"/>
    <property type="match status" value="1"/>
</dbReference>
<dbReference type="CDD" id="cd17574">
    <property type="entry name" value="REC_OmpR"/>
    <property type="match status" value="1"/>
</dbReference>
<sequence>MNNSTILIVDDDVEIRDLITLLLTNEGYTVYQAENGERAISLMNTDVDLVILDIMMPGMTGYKVCSIIREQYNSPVLFLTAKGMDSDLTIGYSCGGDDYLTKPFSSAELLARIKGLLRRYKIYMGKEMDTRRDAYLVCGDLKVHPEFNEVFKADTELNLTEIEYQLLRLMLQYRGKIFTMQNLYERVWNEPFLSTSANTVMVHIRKLRSKIEEDPKNSKFVKTVWGKGYRVEKET</sequence>
<dbReference type="Proteomes" id="UP000186058">
    <property type="component" value="Unassembled WGS sequence"/>
</dbReference>
<keyword evidence="2" id="KW-0902">Two-component regulatory system</keyword>
<keyword evidence="4 7" id="KW-0238">DNA-binding</keyword>
<dbReference type="InterPro" id="IPR001867">
    <property type="entry name" value="OmpR/PhoB-type_DNA-bd"/>
</dbReference>
<evidence type="ECO:0000313" key="10">
    <source>
        <dbReference type="EMBL" id="OKP90455.1"/>
    </source>
</evidence>
<keyword evidence="1 6" id="KW-0597">Phosphoprotein</keyword>
<keyword evidence="3" id="KW-0805">Transcription regulation</keyword>
<keyword evidence="5" id="KW-0804">Transcription</keyword>
<evidence type="ECO:0000256" key="5">
    <source>
        <dbReference type="ARBA" id="ARBA00023163"/>
    </source>
</evidence>
<reference evidence="10 11" key="1">
    <citation type="submission" date="2016-03" db="EMBL/GenBank/DDBJ databases">
        <authorList>
            <person name="Sant'Anna F.H."/>
            <person name="Ambrosini A."/>
            <person name="Souza R."/>
            <person name="Bach E."/>
            <person name="Fernandes G."/>
            <person name="Balsanelli E."/>
            <person name="Baura V.A."/>
            <person name="Souza E.M."/>
            <person name="Passaglia L."/>
        </authorList>
    </citation>
    <scope>NUCLEOTIDE SEQUENCE [LARGE SCALE GENOMIC DNA]</scope>
    <source>
        <strain evidence="10 11">P26E</strain>
    </source>
</reference>
<accession>A0ABX3ET15</accession>
<dbReference type="InterPro" id="IPR039420">
    <property type="entry name" value="WalR-like"/>
</dbReference>
<evidence type="ECO:0000256" key="6">
    <source>
        <dbReference type="PROSITE-ProRule" id="PRU00169"/>
    </source>
</evidence>
<dbReference type="Pfam" id="PF00486">
    <property type="entry name" value="Trans_reg_C"/>
    <property type="match status" value="1"/>
</dbReference>
<dbReference type="PANTHER" id="PTHR48111">
    <property type="entry name" value="REGULATOR OF RPOS"/>
    <property type="match status" value="1"/>
</dbReference>
<name>A0ABX3ET15_9BACL</name>
<evidence type="ECO:0000256" key="1">
    <source>
        <dbReference type="ARBA" id="ARBA00022553"/>
    </source>
</evidence>
<feature type="modified residue" description="4-aspartylphosphate" evidence="6">
    <location>
        <position position="53"/>
    </location>
</feature>
<dbReference type="SUPFAM" id="SSF52172">
    <property type="entry name" value="CheY-like"/>
    <property type="match status" value="1"/>
</dbReference>
<feature type="DNA-binding region" description="OmpR/PhoB-type" evidence="7">
    <location>
        <begin position="133"/>
        <end position="233"/>
    </location>
</feature>
<feature type="domain" description="OmpR/PhoB-type" evidence="9">
    <location>
        <begin position="133"/>
        <end position="233"/>
    </location>
</feature>
<dbReference type="CDD" id="cd00383">
    <property type="entry name" value="trans_reg_C"/>
    <property type="match status" value="1"/>
</dbReference>
<dbReference type="SUPFAM" id="SSF46894">
    <property type="entry name" value="C-terminal effector domain of the bipartite response regulators"/>
    <property type="match status" value="1"/>
</dbReference>
<dbReference type="Gene3D" id="1.10.10.10">
    <property type="entry name" value="Winged helix-like DNA-binding domain superfamily/Winged helix DNA-binding domain"/>
    <property type="match status" value="1"/>
</dbReference>
<gene>
    <name evidence="10" type="ORF">A3844_05330</name>
</gene>
<dbReference type="PROSITE" id="PS51755">
    <property type="entry name" value="OMPR_PHOB"/>
    <property type="match status" value="1"/>
</dbReference>
<feature type="domain" description="Response regulatory" evidence="8">
    <location>
        <begin position="5"/>
        <end position="117"/>
    </location>
</feature>
<evidence type="ECO:0000313" key="11">
    <source>
        <dbReference type="Proteomes" id="UP000186058"/>
    </source>
</evidence>
<dbReference type="PANTHER" id="PTHR48111:SF2">
    <property type="entry name" value="RESPONSE REGULATOR SAER"/>
    <property type="match status" value="1"/>
</dbReference>
<dbReference type="InterPro" id="IPR011006">
    <property type="entry name" value="CheY-like_superfamily"/>
</dbReference>
<dbReference type="EMBL" id="LVWI01000003">
    <property type="protein sequence ID" value="OKP90455.1"/>
    <property type="molecule type" value="Genomic_DNA"/>
</dbReference>
<evidence type="ECO:0000259" key="8">
    <source>
        <dbReference type="PROSITE" id="PS50110"/>
    </source>
</evidence>
<dbReference type="InterPro" id="IPR016032">
    <property type="entry name" value="Sig_transdc_resp-reg_C-effctor"/>
</dbReference>
<evidence type="ECO:0000256" key="4">
    <source>
        <dbReference type="ARBA" id="ARBA00023125"/>
    </source>
</evidence>
<evidence type="ECO:0000256" key="7">
    <source>
        <dbReference type="PROSITE-ProRule" id="PRU01091"/>
    </source>
</evidence>
<dbReference type="InterPro" id="IPR001789">
    <property type="entry name" value="Sig_transdc_resp-reg_receiver"/>
</dbReference>
<keyword evidence="11" id="KW-1185">Reference proteome</keyword>
<dbReference type="PROSITE" id="PS50110">
    <property type="entry name" value="RESPONSE_REGULATORY"/>
    <property type="match status" value="1"/>
</dbReference>